<evidence type="ECO:0000313" key="6">
    <source>
        <dbReference type="EMBL" id="TDD96281.1"/>
    </source>
</evidence>
<protein>
    <recommendedName>
        <fullName evidence="8">DoxX family protein</fullName>
    </recommendedName>
</protein>
<evidence type="ECO:0000256" key="5">
    <source>
        <dbReference type="SAM" id="Phobius"/>
    </source>
</evidence>
<keyword evidence="7" id="KW-1185">Reference proteome</keyword>
<dbReference type="Pfam" id="PF13564">
    <property type="entry name" value="DoxX_2"/>
    <property type="match status" value="1"/>
</dbReference>
<comment type="caution">
    <text evidence="6">The sequence shown here is derived from an EMBL/GenBank/DDBJ whole genome shotgun (WGS) entry which is preliminary data.</text>
</comment>
<name>A0A4R5C8V6_9FLAO</name>
<evidence type="ECO:0008006" key="8">
    <source>
        <dbReference type="Google" id="ProtNLM"/>
    </source>
</evidence>
<gene>
    <name evidence="6" type="ORF">E0F76_11665</name>
</gene>
<keyword evidence="4 5" id="KW-0472">Membrane</keyword>
<feature type="transmembrane region" description="Helical" evidence="5">
    <location>
        <begin position="6"/>
        <end position="23"/>
    </location>
</feature>
<evidence type="ECO:0000256" key="3">
    <source>
        <dbReference type="ARBA" id="ARBA00022989"/>
    </source>
</evidence>
<dbReference type="OrthoDB" id="797173at2"/>
<dbReference type="InterPro" id="IPR032808">
    <property type="entry name" value="DoxX"/>
</dbReference>
<evidence type="ECO:0000256" key="1">
    <source>
        <dbReference type="ARBA" id="ARBA00004141"/>
    </source>
</evidence>
<organism evidence="6 7">
    <name type="scientific">Flavobacterium cellulosilyticum</name>
    <dbReference type="NCBI Taxonomy" id="2541731"/>
    <lineage>
        <taxon>Bacteria</taxon>
        <taxon>Pseudomonadati</taxon>
        <taxon>Bacteroidota</taxon>
        <taxon>Flavobacteriia</taxon>
        <taxon>Flavobacteriales</taxon>
        <taxon>Flavobacteriaceae</taxon>
        <taxon>Flavobacterium</taxon>
    </lineage>
</organism>
<evidence type="ECO:0000256" key="2">
    <source>
        <dbReference type="ARBA" id="ARBA00022692"/>
    </source>
</evidence>
<dbReference type="Proteomes" id="UP000295479">
    <property type="component" value="Unassembled WGS sequence"/>
</dbReference>
<accession>A0A4R5C8V6</accession>
<feature type="transmembrane region" description="Helical" evidence="5">
    <location>
        <begin position="44"/>
        <end position="61"/>
    </location>
</feature>
<keyword evidence="3 5" id="KW-1133">Transmembrane helix</keyword>
<evidence type="ECO:0000313" key="7">
    <source>
        <dbReference type="Proteomes" id="UP000295479"/>
    </source>
</evidence>
<comment type="subcellular location">
    <subcellularLocation>
        <location evidence="1">Membrane</location>
        <topology evidence="1">Multi-pass membrane protein</topology>
    </subcellularLocation>
</comment>
<proteinExistence type="predicted"/>
<reference evidence="6 7" key="1">
    <citation type="submission" date="2019-03" db="EMBL/GenBank/DDBJ databases">
        <title>Flavobacterium AR-3-4 sp. nov. isolated from arctic soil.</title>
        <authorList>
            <person name="Chaudhary D.K."/>
        </authorList>
    </citation>
    <scope>NUCLEOTIDE SEQUENCE [LARGE SCALE GENOMIC DNA]</scope>
    <source>
        <strain evidence="6 7">AR-3-4</strain>
    </source>
</reference>
<dbReference type="AlphaFoldDB" id="A0A4R5C8V6"/>
<sequence>MENIFLSLTQITVGLSVVYVWVFRFDNVVKEFKQFGLSDLIRNFVGASKIALATLLIAGIWHSSLVQIPSILMGMFMIAAQYFHFKIKNPFIKHLPSLILLILSAIIAIGSSKSF</sequence>
<dbReference type="GO" id="GO:0016020">
    <property type="term" value="C:membrane"/>
    <property type="evidence" value="ECO:0007669"/>
    <property type="project" value="UniProtKB-SubCell"/>
</dbReference>
<feature type="transmembrane region" description="Helical" evidence="5">
    <location>
        <begin position="95"/>
        <end position="112"/>
    </location>
</feature>
<keyword evidence="2 5" id="KW-0812">Transmembrane</keyword>
<dbReference type="EMBL" id="SMFK01000007">
    <property type="protein sequence ID" value="TDD96281.1"/>
    <property type="molecule type" value="Genomic_DNA"/>
</dbReference>
<feature type="transmembrane region" description="Helical" evidence="5">
    <location>
        <begin position="67"/>
        <end position="83"/>
    </location>
</feature>
<evidence type="ECO:0000256" key="4">
    <source>
        <dbReference type="ARBA" id="ARBA00023136"/>
    </source>
</evidence>